<dbReference type="AlphaFoldDB" id="B6IVV1"/>
<evidence type="ECO:0000256" key="1">
    <source>
        <dbReference type="SAM" id="MobiDB-lite"/>
    </source>
</evidence>
<accession>B6IVV1</accession>
<dbReference type="PANTHER" id="PTHR38479:SF2">
    <property type="entry name" value="WINGED HELIX DNA-BINDING DOMAIN-CONTAINING PROTEIN"/>
    <property type="match status" value="1"/>
</dbReference>
<proteinExistence type="predicted"/>
<sequence>MTAGFWPAGFRISRLPHRLRRLARTGTDRQHPGMSDPDISDDAPPAPAPVLPTGVPLAVGLPQALAFRLARQHLVLPADDPVSVARTLLGAQAQVQSAAVLQLRARTAGFPDAVLDRALYTDRTLVRLWAQRSTLHLTARDDLGLILALRRLYAGGYHRWYAREGLEPDQVDRLVTAVAEAVAAGPHSRMDLSRLLTPRLGAWAQPWLEHSWGGIIKLAAALGHVCHGPARTEGEAGVEALFVSLPRWVDLPPVPEGRVAMAALLRRYLAVYGPAGVGDFRKFTGLPGAAVPQAFADLGPELLPVDLAGRRAFVLAADEAALRTAEPEPGHLTALPLFDPWLLAHADTGQYLDDRHRKAVYRTAGWISAVVLRQGRVVATWTHRRTAAGWCVTVQPLETLARRELAPLRRRLALLAGLRPGQIEVVVDKTR</sequence>
<feature type="region of interest" description="Disordered" evidence="1">
    <location>
        <begin position="25"/>
        <end position="47"/>
    </location>
</feature>
<evidence type="ECO:0000313" key="3">
    <source>
        <dbReference type="Proteomes" id="UP000001591"/>
    </source>
</evidence>
<dbReference type="Pfam" id="PF06224">
    <property type="entry name" value="AlkZ-like"/>
    <property type="match status" value="1"/>
</dbReference>
<dbReference type="eggNOG" id="COG3214">
    <property type="taxonomic scope" value="Bacteria"/>
</dbReference>
<dbReference type="STRING" id="414684.RC1_3059"/>
<keyword evidence="3" id="KW-1185">Reference proteome</keyword>
<evidence type="ECO:0008006" key="4">
    <source>
        <dbReference type="Google" id="ProtNLM"/>
    </source>
</evidence>
<dbReference type="Proteomes" id="UP000001591">
    <property type="component" value="Chromosome"/>
</dbReference>
<protein>
    <recommendedName>
        <fullName evidence="4">Winged helix DNA-binding domain-containing protein</fullName>
    </recommendedName>
</protein>
<organism evidence="2 3">
    <name type="scientific">Rhodospirillum centenum (strain ATCC 51521 / SW)</name>
    <dbReference type="NCBI Taxonomy" id="414684"/>
    <lineage>
        <taxon>Bacteria</taxon>
        <taxon>Pseudomonadati</taxon>
        <taxon>Pseudomonadota</taxon>
        <taxon>Alphaproteobacteria</taxon>
        <taxon>Rhodospirillales</taxon>
        <taxon>Rhodospirillaceae</taxon>
        <taxon>Rhodospirillum</taxon>
    </lineage>
</organism>
<dbReference type="EMBL" id="CP000613">
    <property type="protein sequence ID" value="ACJ00425.1"/>
    <property type="molecule type" value="Genomic_DNA"/>
</dbReference>
<dbReference type="PANTHER" id="PTHR38479">
    <property type="entry name" value="LMO0824 PROTEIN"/>
    <property type="match status" value="1"/>
</dbReference>
<dbReference type="HOGENOM" id="CLU_047003_1_0_5"/>
<dbReference type="KEGG" id="rce:RC1_3059"/>
<reference evidence="2 3" key="1">
    <citation type="journal article" date="2010" name="BMC Genomics">
        <title>Metabolic flexibility revealed in the genome of the cyst-forming alpha-1 proteobacterium Rhodospirillum centenum.</title>
        <authorList>
            <person name="Lu Y.K."/>
            <person name="Marden J."/>
            <person name="Han M."/>
            <person name="Swingley W.D."/>
            <person name="Mastrian S.D."/>
            <person name="Chowdhury S.R."/>
            <person name="Hao J."/>
            <person name="Helmy T."/>
            <person name="Kim S."/>
            <person name="Kurdoglu A.A."/>
            <person name="Matthies H.J."/>
            <person name="Rollo D."/>
            <person name="Stothard P."/>
            <person name="Blankenship R.E."/>
            <person name="Bauer C.E."/>
            <person name="Touchman J.W."/>
        </authorList>
    </citation>
    <scope>NUCLEOTIDE SEQUENCE [LARGE SCALE GENOMIC DNA]</scope>
    <source>
        <strain evidence="3">ATCC 51521 / SW</strain>
    </source>
</reference>
<name>B6IVV1_RHOCS</name>
<dbReference type="InterPro" id="IPR009351">
    <property type="entry name" value="AlkZ-like"/>
</dbReference>
<gene>
    <name evidence="2" type="ordered locus">RC1_3059</name>
</gene>
<evidence type="ECO:0000313" key="2">
    <source>
        <dbReference type="EMBL" id="ACJ00425.1"/>
    </source>
</evidence>